<accession>A0A2W1NNC8</accession>
<evidence type="ECO:0000256" key="2">
    <source>
        <dbReference type="ARBA" id="ARBA00022722"/>
    </source>
</evidence>
<evidence type="ECO:0000259" key="13">
    <source>
        <dbReference type="PROSITE" id="PS51749"/>
    </source>
</evidence>
<evidence type="ECO:0000256" key="8">
    <source>
        <dbReference type="ARBA" id="ARBA00023118"/>
    </source>
</evidence>
<keyword evidence="7 12" id="KW-0694">RNA-binding</keyword>
<evidence type="ECO:0000256" key="12">
    <source>
        <dbReference type="HAMAP-Rule" id="MF_01480"/>
    </source>
</evidence>
<comment type="caution">
    <text evidence="14">The sequence shown here is derived from an EMBL/GenBank/DDBJ whole genome shotgun (WGS) entry which is preliminary data.</text>
</comment>
<feature type="domain" description="HNH Cas9-type" evidence="13">
    <location>
        <begin position="682"/>
        <end position="843"/>
    </location>
</feature>
<dbReference type="InterPro" id="IPR033114">
    <property type="entry name" value="HNH_CAS9"/>
</dbReference>
<comment type="cofactor">
    <cofactor evidence="1 12">
        <name>Mg(2+)</name>
        <dbReference type="ChEBI" id="CHEBI:18420"/>
    </cofactor>
</comment>
<keyword evidence="15" id="KW-1185">Reference proteome</keyword>
<evidence type="ECO:0000256" key="6">
    <source>
        <dbReference type="ARBA" id="ARBA00022842"/>
    </source>
</evidence>
<dbReference type="GO" id="GO:0046872">
    <property type="term" value="F:metal ion binding"/>
    <property type="evidence" value="ECO:0007669"/>
    <property type="project" value="UniProtKB-UniRule"/>
</dbReference>
<dbReference type="InterPro" id="IPR003615">
    <property type="entry name" value="HNH_nuc"/>
</dbReference>
<keyword evidence="10" id="KW-0464">Manganese</keyword>
<name>A0A2W1NNC8_9FLAO</name>
<dbReference type="Pfam" id="PF13395">
    <property type="entry name" value="HNH_4"/>
    <property type="match status" value="1"/>
</dbReference>
<comment type="subunit">
    <text evidence="11 12">Monomer. Binds crRNA and tracrRNA.</text>
</comment>
<proteinExistence type="inferred from homology"/>
<comment type="similarity">
    <text evidence="12">Belongs to the CRISPR-associated Cas9 family.</text>
</comment>
<dbReference type="InterPro" id="IPR036397">
    <property type="entry name" value="RNaseH_sf"/>
</dbReference>
<dbReference type="GO" id="GO:0004519">
    <property type="term" value="F:endonuclease activity"/>
    <property type="evidence" value="ECO:0007669"/>
    <property type="project" value="UniProtKB-UniRule"/>
</dbReference>
<dbReference type="RefSeq" id="WP_111063276.1">
    <property type="nucleotide sequence ID" value="NZ_JBHUCU010000008.1"/>
</dbReference>
<dbReference type="EC" id="3.1.-.-" evidence="12"/>
<feature type="binding site" evidence="12">
    <location>
        <position position="674"/>
    </location>
    <ligand>
        <name>Mg(2+)</name>
        <dbReference type="ChEBI" id="CHEBI:18420"/>
        <label>1</label>
    </ligand>
</feature>
<gene>
    <name evidence="12 14" type="primary">cas9</name>
    <name evidence="14" type="ORF">DNU06_10445</name>
</gene>
<keyword evidence="4 12" id="KW-0255">Endonuclease</keyword>
<evidence type="ECO:0000256" key="10">
    <source>
        <dbReference type="ARBA" id="ARBA00023211"/>
    </source>
</evidence>
<feature type="active site" description="For RuvC-like nuclease domain" evidence="12">
    <location>
        <position position="9"/>
    </location>
</feature>
<reference evidence="14 15" key="1">
    <citation type="submission" date="2018-06" db="EMBL/GenBank/DDBJ databases">
        <title>The draft genome sequence of Crocinitomix sp. SM1701.</title>
        <authorList>
            <person name="Zhang X."/>
        </authorList>
    </citation>
    <scope>NUCLEOTIDE SEQUENCE [LARGE SCALE GENOMIC DNA]</scope>
    <source>
        <strain evidence="14 15">SM1701</strain>
    </source>
</reference>
<feature type="binding site" evidence="12">
    <location>
        <position position="9"/>
    </location>
    <ligand>
        <name>Mg(2+)</name>
        <dbReference type="ChEBI" id="CHEBI:18420"/>
        <label>2</label>
    </ligand>
</feature>
<evidence type="ECO:0000256" key="4">
    <source>
        <dbReference type="ARBA" id="ARBA00022759"/>
    </source>
</evidence>
<comment type="function">
    <text evidence="12">CRISPR (clustered regularly interspaced short palindromic repeat) is an adaptive immune system that provides protection against mobile genetic elements (viruses, transposable elements and conjugative plasmids). CRISPR clusters contain spacers, sequences complementary to antecedent mobile elements, and target invading nucleic acids. CRISPR clusters are transcribed and processed into CRISPR RNA (crRNA). In type II CRISPR systems correct processing of pre-crRNA requires a trans-encoded small RNA (tracrRNA), endogenous ribonuclease 3 (rnc) and this protein. The tracrRNA serves as a guide for ribonuclease 3-aided processing of pre-crRNA. Subsequently Cas9/crRNA/tracrRNA endonucleolytically cleaves linear or circular dsDNA target complementary to the spacer; Cas9 is inactive in the absence of the 2 guide RNAs (gRNA). Cas9 recognizes the protospacer adjacent motif (PAM) in the CRISPR repeat sequences to help distinguish self versus nonself, as targets within the bacterial CRISPR locus do not have PAMs. PAM recognition is also required for catalytic activity.</text>
</comment>
<sequence>MGKKVLGLDLGTTSIGWALVNEVKDGNSEIIKLGVRVNPLTVDEQTDFEKGRPLSTNADRTLKRGARRNLQRFKQRREHLIELLIFNKLIADDALLTEVGKNTTHNTLQLRAQAATQKVSLEDFAKILLTINKKRGYKSSRKAKNDEEGSLIDGMAIAKELYEANLTPGEYVYNLLKEEKKFIPDFYRSDLQSEFHKVWNVQKQFYPNLLTDKLLIELEGKGSNATWAICKDPFSIEGIKLEGKREEIKLKKYELRTIALQEKINLEHLAIVLQEINNNLNNSSGYLGAISDRSKALYFNNETVGENLYRQIQENFHTSLKNQVFYRQDYLDEFEQIWETQAKYHTELTEKLKAEIRDVIIFYQRKLKSQKHLIAECEFEKYHKAIPKSSFLFQEFKIWQNINNLVFTNKLTKEQKTLSEDDRELLFAELNIRGNLKETEVLKFFGYGPKEWKSNYTEGVEGNRTNESLYNIYQHILTEEGYGFDWNKRSALEIKEEVRQVFKQIGIEPKILDFDVNLNKVDKQESYQLWHLLYSAEDDHKIDEADKFKYGNSNVAIKKILERKYGIEPKYGNLFANMSLQQDYGSLSAKAIKKIIPFLQSGNDYAEACRLAEYNHSSSLTKEELKNRQLKEKLELVPKNSLRNPVVEKILNQMINVINEIVNTYGKPDEIRIELARELKKSAKQRAEMTSYINKATKANDDFRKLITKEFGIPNPTKNDVVRYKLYEELKRNGYKTIFSNQYIEKKDLFSKKIDIEHIIPKALLFDDSFSNKTLAFREVNLKKGARTGIDFITDDYNSELESYNRRIENLYDKGKGSISKGKFEKLKTSREKLPEGFIERDLKNSQYIAKKAKEMLFEVFENVITTNGNITSKLREDWDLINVMKELNLAKYQLAGLTEIEERKEGKKVEIIKDWTKRNDHRHHAMDALTVAFTTHNHIQYLNNLNAIANQDKRFENLKNSVTSVIKTKSGKTKRIFTPPITNFRTVAKKHIASILISFKAKNKVVTKNVNKTRIKGKDKYKFTTQLTPRGQLHKETVYGKSKRELQKKIKLSKKFTFQQLNLVVDLNIKNLLQNHLAKFDNNFEKAFDAKTLKKEPILYKGEPIFEVRCFEEIYTIRKDITPDLKIEKVVDEGVRNILQNRLDEYNNNKKEAFSNLDKNPIWLKTPLEKSEWKNKNQPLPHEIGIAIKRVKISGVSNAEALHVKKDHFGNEIVAKDGLKKPVDFVSTGNNHHVAIYKDETGKLHESVVSFYEAVARVNAEQPIIDKTLNSDLGWTFLFTMKQNEMFLFPPEDFNFDKKDLLDEKNRNEISKYLFRVQKISTKNYLFTHHLETMATTGDDLKKLKLLIGEKYHFIQTPSNLGNCIKIRINHIGQIVQIGEY</sequence>
<keyword evidence="6 12" id="KW-0460">Magnesium</keyword>
<dbReference type="PROSITE" id="PS51749">
    <property type="entry name" value="HNH_CAS9"/>
    <property type="match status" value="1"/>
</dbReference>
<dbReference type="InterPro" id="IPR028629">
    <property type="entry name" value="Cas9"/>
</dbReference>
<comment type="domain">
    <text evidence="12">Has 2 endonuclease domains. The discontinuous RuvC-like domain cleaves the target DNA noncomplementary to crRNA while the HNH nuclease domain cleaves the target DNA complementary to crRNA.</text>
</comment>
<keyword evidence="2 12" id="KW-0540">Nuclease</keyword>
<evidence type="ECO:0000256" key="5">
    <source>
        <dbReference type="ARBA" id="ARBA00022801"/>
    </source>
</evidence>
<evidence type="ECO:0000313" key="14">
    <source>
        <dbReference type="EMBL" id="PZE17152.1"/>
    </source>
</evidence>
<keyword evidence="5 12" id="KW-0378">Hydrolase</keyword>
<dbReference type="GO" id="GO:0051607">
    <property type="term" value="P:defense response to virus"/>
    <property type="evidence" value="ECO:0007669"/>
    <property type="project" value="UniProtKB-UniRule"/>
</dbReference>
<keyword evidence="9 12" id="KW-0238">DNA-binding</keyword>
<dbReference type="GO" id="GO:0003677">
    <property type="term" value="F:DNA binding"/>
    <property type="evidence" value="ECO:0007669"/>
    <property type="project" value="UniProtKB-UniRule"/>
</dbReference>
<feature type="active site" description="Proton acceptor for HNH nuclease domain" evidence="12">
    <location>
        <position position="758"/>
    </location>
</feature>
<evidence type="ECO:0000256" key="11">
    <source>
        <dbReference type="ARBA" id="ARBA00046380"/>
    </source>
</evidence>
<evidence type="ECO:0000313" key="15">
    <source>
        <dbReference type="Proteomes" id="UP000249248"/>
    </source>
</evidence>
<dbReference type="OrthoDB" id="9777169at2"/>
<evidence type="ECO:0000256" key="3">
    <source>
        <dbReference type="ARBA" id="ARBA00022723"/>
    </source>
</evidence>
<dbReference type="HAMAP" id="MF_01480">
    <property type="entry name" value="Cas9"/>
    <property type="match status" value="1"/>
</dbReference>
<evidence type="ECO:0000256" key="7">
    <source>
        <dbReference type="ARBA" id="ARBA00022884"/>
    </source>
</evidence>
<dbReference type="EMBL" id="QKSB01000005">
    <property type="protein sequence ID" value="PZE17152.1"/>
    <property type="molecule type" value="Genomic_DNA"/>
</dbReference>
<dbReference type="GO" id="GO:0016787">
    <property type="term" value="F:hydrolase activity"/>
    <property type="evidence" value="ECO:0007669"/>
    <property type="project" value="UniProtKB-KW"/>
</dbReference>
<dbReference type="GO" id="GO:0003723">
    <property type="term" value="F:RNA binding"/>
    <property type="evidence" value="ECO:0007669"/>
    <property type="project" value="UniProtKB-UniRule"/>
</dbReference>
<evidence type="ECO:0000256" key="1">
    <source>
        <dbReference type="ARBA" id="ARBA00001946"/>
    </source>
</evidence>
<dbReference type="GO" id="GO:0043571">
    <property type="term" value="P:maintenance of CRISPR repeat elements"/>
    <property type="evidence" value="ECO:0007669"/>
    <property type="project" value="UniProtKB-UniRule"/>
</dbReference>
<evidence type="ECO:0000256" key="9">
    <source>
        <dbReference type="ARBA" id="ARBA00023125"/>
    </source>
</evidence>
<dbReference type="Proteomes" id="UP000249248">
    <property type="component" value="Unassembled WGS sequence"/>
</dbReference>
<feature type="binding site" evidence="12">
    <location>
        <position position="678"/>
    </location>
    <ligand>
        <name>Mg(2+)</name>
        <dbReference type="ChEBI" id="CHEBI:18420"/>
        <label>1</label>
    </ligand>
</feature>
<feature type="binding site" evidence="12">
    <location>
        <position position="678"/>
    </location>
    <ligand>
        <name>Mg(2+)</name>
        <dbReference type="ChEBI" id="CHEBI:18420"/>
        <label>2</label>
    </ligand>
</feature>
<protein>
    <recommendedName>
        <fullName evidence="12">CRISPR-associated endonuclease Cas9</fullName>
        <ecNumber evidence="12">3.1.-.-</ecNumber>
    </recommendedName>
</protein>
<dbReference type="Pfam" id="PF18541">
    <property type="entry name" value="RuvC_III"/>
    <property type="match status" value="1"/>
</dbReference>
<feature type="binding site" evidence="12">
    <location>
        <position position="9"/>
    </location>
    <ligand>
        <name>Mg(2+)</name>
        <dbReference type="ChEBI" id="CHEBI:18420"/>
        <label>1</label>
    </ligand>
</feature>
<dbReference type="NCBIfam" id="TIGR01865">
    <property type="entry name" value="cas_Csn1"/>
    <property type="match status" value="2"/>
</dbReference>
<keyword evidence="3 12" id="KW-0479">Metal-binding</keyword>
<keyword evidence="8 12" id="KW-0051">Antiviral defense</keyword>
<dbReference type="InterPro" id="IPR041383">
    <property type="entry name" value="RuvC_III"/>
</dbReference>
<organism evidence="14 15">
    <name type="scientific">Putridiphycobacter roseus</name>
    <dbReference type="NCBI Taxonomy" id="2219161"/>
    <lineage>
        <taxon>Bacteria</taxon>
        <taxon>Pseudomonadati</taxon>
        <taxon>Bacteroidota</taxon>
        <taxon>Flavobacteriia</taxon>
        <taxon>Flavobacteriales</taxon>
        <taxon>Crocinitomicaceae</taxon>
        <taxon>Putridiphycobacter</taxon>
    </lineage>
</organism>
<feature type="binding site" evidence="12">
    <location>
        <position position="925"/>
    </location>
    <ligand>
        <name>Mg(2+)</name>
        <dbReference type="ChEBI" id="CHEBI:18420"/>
        <label>2</label>
    </ligand>
</feature>
<dbReference type="Gene3D" id="3.30.420.10">
    <property type="entry name" value="Ribonuclease H-like superfamily/Ribonuclease H"/>
    <property type="match status" value="3"/>
</dbReference>